<sequence length="356" mass="38999">MRTVLGMTLMLIAPAALTAAAALATAPLAVRAVLKHRRAAEARITSPAGIVEGRYVTIGGVEQWLQIRGEDRANPVLLVVHGGPGSPYSVFTAALREWEKHFTVVHWDRRGCGRTLRRSGPESGTFEQLVADGIEVAEHVRAHLGKDKVILMAGSMGTIVGLPMARQRPDLFSAYVGTDFYVNMLDNERQGRADTLQRLREAGNQRGVAALEQLDADPRTWDVKAWGRRMQWSMGTDPSNPNGGLKKLFSLLLTKPDYSLLDVVAWLKGFAAVRDGMFEQFMRWDARADGTRLEIPFHLFQGAQDVVTLTGPAVDYFAEVDAPAKSLVLIDGASHFAAFTHPKEFLAALRTVDANA</sequence>
<keyword evidence="6" id="KW-0963">Cytoplasm</keyword>
<evidence type="ECO:0000313" key="13">
    <source>
        <dbReference type="Proteomes" id="UP001501470"/>
    </source>
</evidence>
<dbReference type="EMBL" id="BAAAQD010000006">
    <property type="protein sequence ID" value="GAA1516855.1"/>
    <property type="molecule type" value="Genomic_DNA"/>
</dbReference>
<feature type="domain" description="AB hydrolase-1" evidence="11">
    <location>
        <begin position="75"/>
        <end position="342"/>
    </location>
</feature>
<dbReference type="InterPro" id="IPR002410">
    <property type="entry name" value="Peptidase_S33"/>
</dbReference>
<dbReference type="Pfam" id="PF00561">
    <property type="entry name" value="Abhydrolase_1"/>
    <property type="match status" value="1"/>
</dbReference>
<dbReference type="InterPro" id="IPR000073">
    <property type="entry name" value="AB_hydrolase_1"/>
</dbReference>
<comment type="subcellular location">
    <subcellularLocation>
        <location evidence="2">Cytoplasm</location>
    </subcellularLocation>
</comment>
<feature type="signal peptide" evidence="10">
    <location>
        <begin position="1"/>
        <end position="18"/>
    </location>
</feature>
<keyword evidence="8 12" id="KW-0378">Hydrolase</keyword>
<name>A0ABN2AD67_9ACTN</name>
<reference evidence="12 13" key="1">
    <citation type="journal article" date="2019" name="Int. J. Syst. Evol. Microbiol.">
        <title>The Global Catalogue of Microorganisms (GCM) 10K type strain sequencing project: providing services to taxonomists for standard genome sequencing and annotation.</title>
        <authorList>
            <consortium name="The Broad Institute Genomics Platform"/>
            <consortium name="The Broad Institute Genome Sequencing Center for Infectious Disease"/>
            <person name="Wu L."/>
            <person name="Ma J."/>
        </authorList>
    </citation>
    <scope>NUCLEOTIDE SEQUENCE [LARGE SCALE GENOMIC DNA]</scope>
    <source>
        <strain evidence="12 13">JCM 15933</strain>
    </source>
</reference>
<dbReference type="SUPFAM" id="SSF53474">
    <property type="entry name" value="alpha/beta-Hydrolases"/>
    <property type="match status" value="1"/>
</dbReference>
<comment type="similarity">
    <text evidence="3">Belongs to the peptidase S33 family.</text>
</comment>
<evidence type="ECO:0000256" key="3">
    <source>
        <dbReference type="ARBA" id="ARBA00010088"/>
    </source>
</evidence>
<comment type="catalytic activity">
    <reaction evidence="1">
        <text>Release of N-terminal proline from a peptide.</text>
        <dbReference type="EC" id="3.4.11.5"/>
    </reaction>
</comment>
<dbReference type="InterPro" id="IPR029058">
    <property type="entry name" value="AB_hydrolase_fold"/>
</dbReference>
<evidence type="ECO:0000256" key="6">
    <source>
        <dbReference type="ARBA" id="ARBA00022490"/>
    </source>
</evidence>
<dbReference type="InterPro" id="IPR005944">
    <property type="entry name" value="Pro_iminopeptidase"/>
</dbReference>
<proteinExistence type="inferred from homology"/>
<evidence type="ECO:0000256" key="7">
    <source>
        <dbReference type="ARBA" id="ARBA00022670"/>
    </source>
</evidence>
<evidence type="ECO:0000259" key="11">
    <source>
        <dbReference type="Pfam" id="PF00561"/>
    </source>
</evidence>
<organism evidence="12 13">
    <name type="scientific">Dactylosporangium maewongense</name>
    <dbReference type="NCBI Taxonomy" id="634393"/>
    <lineage>
        <taxon>Bacteria</taxon>
        <taxon>Bacillati</taxon>
        <taxon>Actinomycetota</taxon>
        <taxon>Actinomycetes</taxon>
        <taxon>Micromonosporales</taxon>
        <taxon>Micromonosporaceae</taxon>
        <taxon>Dactylosporangium</taxon>
    </lineage>
</organism>
<dbReference type="PRINTS" id="PR00793">
    <property type="entry name" value="PROAMNOPTASE"/>
</dbReference>
<feature type="chain" id="PRO_5046451965" description="prolyl aminopeptidase" evidence="10">
    <location>
        <begin position="19"/>
        <end position="356"/>
    </location>
</feature>
<evidence type="ECO:0000256" key="10">
    <source>
        <dbReference type="SAM" id="SignalP"/>
    </source>
</evidence>
<dbReference type="Proteomes" id="UP001501470">
    <property type="component" value="Unassembled WGS sequence"/>
</dbReference>
<dbReference type="GO" id="GO:0016787">
    <property type="term" value="F:hydrolase activity"/>
    <property type="evidence" value="ECO:0007669"/>
    <property type="project" value="UniProtKB-KW"/>
</dbReference>
<evidence type="ECO:0000256" key="5">
    <source>
        <dbReference type="ARBA" id="ARBA00022438"/>
    </source>
</evidence>
<keyword evidence="10" id="KW-0732">Signal</keyword>
<comment type="caution">
    <text evidence="12">The sequence shown here is derived from an EMBL/GenBank/DDBJ whole genome shotgun (WGS) entry which is preliminary data.</text>
</comment>
<evidence type="ECO:0000256" key="8">
    <source>
        <dbReference type="ARBA" id="ARBA00022801"/>
    </source>
</evidence>
<dbReference type="PANTHER" id="PTHR43722:SF1">
    <property type="entry name" value="PROLINE IMINOPEPTIDASE"/>
    <property type="match status" value="1"/>
</dbReference>
<keyword evidence="13" id="KW-1185">Reference proteome</keyword>
<evidence type="ECO:0000256" key="4">
    <source>
        <dbReference type="ARBA" id="ARBA00012568"/>
    </source>
</evidence>
<evidence type="ECO:0000256" key="2">
    <source>
        <dbReference type="ARBA" id="ARBA00004496"/>
    </source>
</evidence>
<evidence type="ECO:0000256" key="1">
    <source>
        <dbReference type="ARBA" id="ARBA00001585"/>
    </source>
</evidence>
<keyword evidence="5" id="KW-0031">Aminopeptidase</keyword>
<dbReference type="Gene3D" id="3.40.50.1820">
    <property type="entry name" value="alpha/beta hydrolase"/>
    <property type="match status" value="1"/>
</dbReference>
<evidence type="ECO:0000256" key="9">
    <source>
        <dbReference type="ARBA" id="ARBA00029605"/>
    </source>
</evidence>
<dbReference type="PANTHER" id="PTHR43722">
    <property type="entry name" value="PROLINE IMINOPEPTIDASE"/>
    <property type="match status" value="1"/>
</dbReference>
<evidence type="ECO:0000313" key="12">
    <source>
        <dbReference type="EMBL" id="GAA1516855.1"/>
    </source>
</evidence>
<dbReference type="EC" id="3.4.11.5" evidence="4"/>
<keyword evidence="7" id="KW-0645">Protease</keyword>
<gene>
    <name evidence="12" type="ORF">GCM10009827_034590</name>
</gene>
<accession>A0ABN2AD67</accession>
<protein>
    <recommendedName>
        <fullName evidence="4">prolyl aminopeptidase</fullName>
        <ecNumber evidence="4">3.4.11.5</ecNumber>
    </recommendedName>
    <alternativeName>
        <fullName evidence="9">Prolyl aminopeptidase</fullName>
    </alternativeName>
</protein>